<keyword evidence="2" id="KW-1185">Reference proteome</keyword>
<dbReference type="Proteomes" id="UP001195769">
    <property type="component" value="Unassembled WGS sequence"/>
</dbReference>
<evidence type="ECO:0000313" key="1">
    <source>
        <dbReference type="EMBL" id="KAG1898573.1"/>
    </source>
</evidence>
<accession>A0AAD4HJ70</accession>
<sequence>MTRPRLHWTPEEKMEAARRSCKKYYDRNHAIISLKDKASINVDSQKIPKQRVKLCAGRSGTLANVDAALNRLMNGSSTELFDNLVHNFKVSTDIKSCIQAITTLLVKVEELQQQVQECHRATLQHLGVGKELRQVELTAGRVDDVNKALEDVLMHAMDDIHSLLYHHARGELLYKKTPDFAVL</sequence>
<comment type="caution">
    <text evidence="1">The sequence shown here is derived from an EMBL/GenBank/DDBJ whole genome shotgun (WGS) entry which is preliminary data.</text>
</comment>
<dbReference type="AlphaFoldDB" id="A0AAD4HJ70"/>
<dbReference type="EMBL" id="JABBWK010000038">
    <property type="protein sequence ID" value="KAG1898573.1"/>
    <property type="molecule type" value="Genomic_DNA"/>
</dbReference>
<reference evidence="1" key="1">
    <citation type="journal article" date="2020" name="New Phytol.">
        <title>Comparative genomics reveals dynamic genome evolution in host specialist ectomycorrhizal fungi.</title>
        <authorList>
            <person name="Lofgren L.A."/>
            <person name="Nguyen N.H."/>
            <person name="Vilgalys R."/>
            <person name="Ruytinx J."/>
            <person name="Liao H.L."/>
            <person name="Branco S."/>
            <person name="Kuo A."/>
            <person name="LaButti K."/>
            <person name="Lipzen A."/>
            <person name="Andreopoulos W."/>
            <person name="Pangilinan J."/>
            <person name="Riley R."/>
            <person name="Hundley H."/>
            <person name="Na H."/>
            <person name="Barry K."/>
            <person name="Grigoriev I.V."/>
            <person name="Stajich J.E."/>
            <person name="Kennedy P.G."/>
        </authorList>
    </citation>
    <scope>NUCLEOTIDE SEQUENCE</scope>
    <source>
        <strain evidence="1">FC203</strain>
    </source>
</reference>
<evidence type="ECO:0000313" key="2">
    <source>
        <dbReference type="Proteomes" id="UP001195769"/>
    </source>
</evidence>
<protein>
    <submittedName>
        <fullName evidence="1">Uncharacterized protein</fullName>
    </submittedName>
</protein>
<proteinExistence type="predicted"/>
<dbReference type="RefSeq" id="XP_041224149.1">
    <property type="nucleotide sequence ID" value="XM_041367341.1"/>
</dbReference>
<organism evidence="1 2">
    <name type="scientific">Suillus fuscotomentosus</name>
    <dbReference type="NCBI Taxonomy" id="1912939"/>
    <lineage>
        <taxon>Eukaryota</taxon>
        <taxon>Fungi</taxon>
        <taxon>Dikarya</taxon>
        <taxon>Basidiomycota</taxon>
        <taxon>Agaricomycotina</taxon>
        <taxon>Agaricomycetes</taxon>
        <taxon>Agaricomycetidae</taxon>
        <taxon>Boletales</taxon>
        <taxon>Suillineae</taxon>
        <taxon>Suillaceae</taxon>
        <taxon>Suillus</taxon>
    </lineage>
</organism>
<dbReference type="GeneID" id="64661639"/>
<name>A0AAD4HJ70_9AGAM</name>
<gene>
    <name evidence="1" type="ORF">F5891DRAFT_1190648</name>
</gene>